<dbReference type="GO" id="GO:0051015">
    <property type="term" value="F:actin filament binding"/>
    <property type="evidence" value="ECO:0007669"/>
    <property type="project" value="TreeGrafter"/>
</dbReference>
<reference evidence="9 10" key="1">
    <citation type="journal article" date="2016" name="Nat. Commun.">
        <title>Ectomycorrhizal ecology is imprinted in the genome of the dominant symbiotic fungus Cenococcum geophilum.</title>
        <authorList>
            <consortium name="DOE Joint Genome Institute"/>
            <person name="Peter M."/>
            <person name="Kohler A."/>
            <person name="Ohm R.A."/>
            <person name="Kuo A."/>
            <person name="Krutzmann J."/>
            <person name="Morin E."/>
            <person name="Arend M."/>
            <person name="Barry K.W."/>
            <person name="Binder M."/>
            <person name="Choi C."/>
            <person name="Clum A."/>
            <person name="Copeland A."/>
            <person name="Grisel N."/>
            <person name="Haridas S."/>
            <person name="Kipfer T."/>
            <person name="LaButti K."/>
            <person name="Lindquist E."/>
            <person name="Lipzen A."/>
            <person name="Maire R."/>
            <person name="Meier B."/>
            <person name="Mihaltcheva S."/>
            <person name="Molinier V."/>
            <person name="Murat C."/>
            <person name="Poggeler S."/>
            <person name="Quandt C.A."/>
            <person name="Sperisen C."/>
            <person name="Tritt A."/>
            <person name="Tisserant E."/>
            <person name="Crous P.W."/>
            <person name="Henrissat B."/>
            <person name="Nehls U."/>
            <person name="Egli S."/>
            <person name="Spatafora J.W."/>
            <person name="Grigoriev I.V."/>
            <person name="Martin F.M."/>
        </authorList>
    </citation>
    <scope>NUCLEOTIDE SEQUENCE [LARGE SCALE GENOMIC DNA]</scope>
    <source>
        <strain evidence="9 10">CBS 459.81</strain>
    </source>
</reference>
<keyword evidence="5" id="KW-0009">Actin-binding</keyword>
<feature type="domain" description="ADF-H" evidence="8">
    <location>
        <begin position="1"/>
        <end position="125"/>
    </location>
</feature>
<dbReference type="GO" id="GO:0003785">
    <property type="term" value="F:actin monomer binding"/>
    <property type="evidence" value="ECO:0007669"/>
    <property type="project" value="TreeGrafter"/>
</dbReference>
<dbReference type="GO" id="GO:0030042">
    <property type="term" value="P:actin filament depolymerization"/>
    <property type="evidence" value="ECO:0007669"/>
    <property type="project" value="TreeGrafter"/>
</dbReference>
<dbReference type="SMART" id="SM00102">
    <property type="entry name" value="ADF"/>
    <property type="match status" value="1"/>
</dbReference>
<dbReference type="InterPro" id="IPR029006">
    <property type="entry name" value="ADF-H/Gelsolin-like_dom_sf"/>
</dbReference>
<name>A0A8E2E7B8_9PEZI</name>
<dbReference type="InterPro" id="IPR028458">
    <property type="entry name" value="Twinfilin"/>
</dbReference>
<dbReference type="SUPFAM" id="SSF55753">
    <property type="entry name" value="Actin depolymerizing proteins"/>
    <property type="match status" value="1"/>
</dbReference>
<organism evidence="9 10">
    <name type="scientific">Lepidopterella palustris CBS 459.81</name>
    <dbReference type="NCBI Taxonomy" id="1314670"/>
    <lineage>
        <taxon>Eukaryota</taxon>
        <taxon>Fungi</taxon>
        <taxon>Dikarya</taxon>
        <taxon>Ascomycota</taxon>
        <taxon>Pezizomycotina</taxon>
        <taxon>Dothideomycetes</taxon>
        <taxon>Pleosporomycetidae</taxon>
        <taxon>Mytilinidiales</taxon>
        <taxon>Argynnaceae</taxon>
        <taxon>Lepidopterella</taxon>
    </lineage>
</organism>
<gene>
    <name evidence="9" type="ORF">K432DRAFT_444563</name>
</gene>
<dbReference type="Proteomes" id="UP000250266">
    <property type="component" value="Unassembled WGS sequence"/>
</dbReference>
<evidence type="ECO:0000256" key="5">
    <source>
        <dbReference type="ARBA" id="ARBA00023203"/>
    </source>
</evidence>
<evidence type="ECO:0000256" key="7">
    <source>
        <dbReference type="ARBA" id="ARBA00038532"/>
    </source>
</evidence>
<evidence type="ECO:0000256" key="4">
    <source>
        <dbReference type="ARBA" id="ARBA00022737"/>
    </source>
</evidence>
<evidence type="ECO:0000256" key="1">
    <source>
        <dbReference type="ARBA" id="ARBA00004245"/>
    </source>
</evidence>
<sequence>MPAQLKAAEGVWDAVAKLANGSEEGFDVPNESLRLESVSSASLSELATAISTSEPRFSFFRHTAPDGTQPIMFTYTCPSETKARDRMLYAAARRSVLWSAENVTGVVVAKRFEGTEPDEIPTKIEEEFRLQQTRTA</sequence>
<evidence type="ECO:0000256" key="2">
    <source>
        <dbReference type="ARBA" id="ARBA00009557"/>
    </source>
</evidence>
<dbReference type="OrthoDB" id="10006997at2759"/>
<comment type="subcellular location">
    <subcellularLocation>
        <location evidence="1">Cytoplasm</location>
        <location evidence="1">Cytoskeleton</location>
    </subcellularLocation>
</comment>
<dbReference type="GO" id="GO:0005737">
    <property type="term" value="C:cytoplasm"/>
    <property type="evidence" value="ECO:0007669"/>
    <property type="project" value="TreeGrafter"/>
</dbReference>
<dbReference type="GO" id="GO:0005884">
    <property type="term" value="C:actin filament"/>
    <property type="evidence" value="ECO:0007669"/>
    <property type="project" value="TreeGrafter"/>
</dbReference>
<dbReference type="PROSITE" id="PS51263">
    <property type="entry name" value="ADF_H"/>
    <property type="match status" value="1"/>
</dbReference>
<evidence type="ECO:0000313" key="10">
    <source>
        <dbReference type="Proteomes" id="UP000250266"/>
    </source>
</evidence>
<dbReference type="PANTHER" id="PTHR13759:SF1">
    <property type="entry name" value="TWINFILIN"/>
    <property type="match status" value="1"/>
</dbReference>
<evidence type="ECO:0000313" key="9">
    <source>
        <dbReference type="EMBL" id="OCK78519.1"/>
    </source>
</evidence>
<dbReference type="GO" id="GO:0051016">
    <property type="term" value="P:barbed-end actin filament capping"/>
    <property type="evidence" value="ECO:0007669"/>
    <property type="project" value="TreeGrafter"/>
</dbReference>
<dbReference type="PANTHER" id="PTHR13759">
    <property type="entry name" value="TWINFILIN"/>
    <property type="match status" value="1"/>
</dbReference>
<dbReference type="Pfam" id="PF00241">
    <property type="entry name" value="Cofilin_ADF"/>
    <property type="match status" value="1"/>
</dbReference>
<protein>
    <recommendedName>
        <fullName evidence="8">ADF-H domain-containing protein</fullName>
    </recommendedName>
</protein>
<evidence type="ECO:0000259" key="8">
    <source>
        <dbReference type="PROSITE" id="PS51263"/>
    </source>
</evidence>
<accession>A0A8E2E7B8</accession>
<keyword evidence="10" id="KW-1185">Reference proteome</keyword>
<keyword evidence="3" id="KW-0963">Cytoplasm</keyword>
<comment type="similarity">
    <text evidence="2">Belongs to the actin-binding proteins ADF family. Twinfilin subfamily.</text>
</comment>
<evidence type="ECO:0000256" key="6">
    <source>
        <dbReference type="ARBA" id="ARBA00023212"/>
    </source>
</evidence>
<comment type="subunit">
    <text evidence="7">Interacts with G-actin; ADP-actin form.</text>
</comment>
<keyword evidence="4" id="KW-0677">Repeat</keyword>
<proteinExistence type="inferred from homology"/>
<keyword evidence="6" id="KW-0206">Cytoskeleton</keyword>
<dbReference type="Gene3D" id="3.40.20.10">
    <property type="entry name" value="Severin"/>
    <property type="match status" value="1"/>
</dbReference>
<dbReference type="AlphaFoldDB" id="A0A8E2E7B8"/>
<dbReference type="EMBL" id="KV745054">
    <property type="protein sequence ID" value="OCK78519.1"/>
    <property type="molecule type" value="Genomic_DNA"/>
</dbReference>
<evidence type="ECO:0000256" key="3">
    <source>
        <dbReference type="ARBA" id="ARBA00022490"/>
    </source>
</evidence>
<dbReference type="InterPro" id="IPR002108">
    <property type="entry name" value="ADF-H"/>
</dbReference>